<evidence type="ECO:0000313" key="1">
    <source>
        <dbReference type="EMBL" id="AUG57178.1"/>
    </source>
</evidence>
<evidence type="ECO:0008006" key="5">
    <source>
        <dbReference type="Google" id="ProtNLM"/>
    </source>
</evidence>
<proteinExistence type="predicted"/>
<dbReference type="EMBL" id="NEMB01000003">
    <property type="protein sequence ID" value="PQQ67164.1"/>
    <property type="molecule type" value="Genomic_DNA"/>
</dbReference>
<dbReference type="Proteomes" id="UP000233534">
    <property type="component" value="Chromosome"/>
</dbReference>
<evidence type="ECO:0000313" key="4">
    <source>
        <dbReference type="Proteomes" id="UP000239720"/>
    </source>
</evidence>
<organism evidence="1 3">
    <name type="scientific">Acetivibrio saccincola</name>
    <dbReference type="NCBI Taxonomy" id="1677857"/>
    <lineage>
        <taxon>Bacteria</taxon>
        <taxon>Bacillati</taxon>
        <taxon>Bacillota</taxon>
        <taxon>Clostridia</taxon>
        <taxon>Eubacteriales</taxon>
        <taxon>Oscillospiraceae</taxon>
        <taxon>Acetivibrio</taxon>
    </lineage>
</organism>
<dbReference type="AlphaFoldDB" id="A0A2K9E456"/>
<dbReference type="SUPFAM" id="SSF53795">
    <property type="entry name" value="PEP carboxykinase-like"/>
    <property type="match status" value="1"/>
</dbReference>
<accession>A0A2K9E456</accession>
<reference evidence="2 4" key="2">
    <citation type="journal article" date="2018" name="Syst. Appl. Microbiol.">
        <title>Characterization and high-quality draft genome sequence of Herbivorax saccincola A7, an anaerobic, alkaliphilic, thermophilic, cellulolytic, and xylanolytic bacterium.</title>
        <authorList>
            <person name="Aikawa S."/>
            <person name="Baramee S."/>
            <person name="Sermsathanaswadi J."/>
            <person name="Thianheng P."/>
            <person name="Tachaapaikoon C."/>
            <person name="Shikata A."/>
            <person name="Waeonukul R."/>
            <person name="Pason P."/>
            <person name="Ratanakhanokchai K."/>
            <person name="Kosugi A."/>
        </authorList>
    </citation>
    <scope>NUCLEOTIDE SEQUENCE [LARGE SCALE GENOMIC DNA]</scope>
    <source>
        <strain evidence="2 4">A7</strain>
    </source>
</reference>
<reference evidence="1 3" key="1">
    <citation type="submission" date="2017-12" db="EMBL/GenBank/DDBJ databases">
        <title>Complete genome sequence of Herbivorax saccincola GGR1, a novel Cellulosome-producing hydrolytic bacterium in a thermophilic biogas plant, established by Illumina and Nanopore MinION sequencing.</title>
        <authorList>
            <person name="Pechtl A."/>
            <person name="Ruckert C."/>
            <person name="Koeck D.E."/>
            <person name="Maus I."/>
            <person name="Winkler A."/>
            <person name="Kalinowski J."/>
            <person name="Puhler A."/>
            <person name="Schwarz W.W."/>
            <person name="Zverlov V.V."/>
            <person name="Schluter A."/>
            <person name="Liebl W."/>
        </authorList>
    </citation>
    <scope>NUCLEOTIDE SEQUENCE [LARGE SCALE GENOMIC DNA]</scope>
    <source>
        <strain evidence="1">GGR1</strain>
        <strain evidence="3">SR1</strain>
    </source>
</reference>
<sequence length="237" mass="26890">MNRYKIADLGVEIKSLQKTLKVRSKPYICEDVEKIDIKIHMTDEKLQKLKDKHPTLGFDELEYIFTGFAFSNSILDFNGFCLHSSAVSVDNKAVLFSAPCGTGKSTHTRLWTEYFGKEKAVIINDDKPAIRLVDDVFYVYGTPWSGKNNIHTNIKVPLQAIVFIRQSEENYVEVLKSREVVKLLMEQSLRPFSSNNDGMSNLLNILDSIIKKIPIYRLGCNISMDAVELIYSTVNGA</sequence>
<keyword evidence="3" id="KW-1185">Reference proteome</keyword>
<dbReference type="Proteomes" id="UP000239720">
    <property type="component" value="Unassembled WGS sequence"/>
</dbReference>
<dbReference type="EMBL" id="CP025197">
    <property type="protein sequence ID" value="AUG57178.1"/>
    <property type="molecule type" value="Genomic_DNA"/>
</dbReference>
<gene>
    <name evidence="2" type="ORF">B9R14_10680</name>
    <name evidence="1" type="ORF">HVS_06260</name>
</gene>
<evidence type="ECO:0000313" key="2">
    <source>
        <dbReference type="EMBL" id="PQQ67164.1"/>
    </source>
</evidence>
<name>A0A2K9E456_9FIRM</name>
<dbReference type="OrthoDB" id="384098at2"/>
<dbReference type="KEGG" id="hsc:HVS_06260"/>
<protein>
    <recommendedName>
        <fullName evidence="5">SynChlorMet cassette protein ScmC</fullName>
    </recommendedName>
</protein>
<evidence type="ECO:0000313" key="3">
    <source>
        <dbReference type="Proteomes" id="UP000233534"/>
    </source>
</evidence>
<dbReference type="RefSeq" id="WP_101300254.1">
    <property type="nucleotide sequence ID" value="NZ_CP025197.1"/>
</dbReference>